<reference evidence="1 2" key="1">
    <citation type="journal article" date="2018" name="Sci. Rep.">
        <title>Genomic signatures of local adaptation to the degree of environmental predictability in rotifers.</title>
        <authorList>
            <person name="Franch-Gras L."/>
            <person name="Hahn C."/>
            <person name="Garcia-Roger E.M."/>
            <person name="Carmona M.J."/>
            <person name="Serra M."/>
            <person name="Gomez A."/>
        </authorList>
    </citation>
    <scope>NUCLEOTIDE SEQUENCE [LARGE SCALE GENOMIC DNA]</scope>
    <source>
        <strain evidence="1">HYR1</strain>
    </source>
</reference>
<dbReference type="AlphaFoldDB" id="A0A3M7PPH9"/>
<gene>
    <name evidence="1" type="ORF">BpHYR1_010529</name>
</gene>
<proteinExistence type="predicted"/>
<organism evidence="1 2">
    <name type="scientific">Brachionus plicatilis</name>
    <name type="common">Marine rotifer</name>
    <name type="synonym">Brachionus muelleri</name>
    <dbReference type="NCBI Taxonomy" id="10195"/>
    <lineage>
        <taxon>Eukaryota</taxon>
        <taxon>Metazoa</taxon>
        <taxon>Spiralia</taxon>
        <taxon>Gnathifera</taxon>
        <taxon>Rotifera</taxon>
        <taxon>Eurotatoria</taxon>
        <taxon>Monogononta</taxon>
        <taxon>Pseudotrocha</taxon>
        <taxon>Ploima</taxon>
        <taxon>Brachionidae</taxon>
        <taxon>Brachionus</taxon>
    </lineage>
</organism>
<name>A0A3M7PPH9_BRAPC</name>
<sequence length="107" mass="12889">MSQTFIVEELHHKLFEKSRFVLMLVWNNFCLSILHTNYRVHQYLDQFVFSTKNHASSSKRPSVSVRCVKYSEIDCPRVFDYIKHVFELTCPYFINFVIKKIEDNHPE</sequence>
<keyword evidence="2" id="KW-1185">Reference proteome</keyword>
<evidence type="ECO:0000313" key="1">
    <source>
        <dbReference type="EMBL" id="RNA01016.1"/>
    </source>
</evidence>
<dbReference type="EMBL" id="REGN01009509">
    <property type="protein sequence ID" value="RNA01016.1"/>
    <property type="molecule type" value="Genomic_DNA"/>
</dbReference>
<comment type="caution">
    <text evidence="1">The sequence shown here is derived from an EMBL/GenBank/DDBJ whole genome shotgun (WGS) entry which is preliminary data.</text>
</comment>
<dbReference type="Proteomes" id="UP000276133">
    <property type="component" value="Unassembled WGS sequence"/>
</dbReference>
<protein>
    <submittedName>
        <fullName evidence="1">Uncharacterized protein</fullName>
    </submittedName>
</protein>
<evidence type="ECO:0000313" key="2">
    <source>
        <dbReference type="Proteomes" id="UP000276133"/>
    </source>
</evidence>
<accession>A0A3M7PPH9</accession>